<dbReference type="OrthoDB" id="9812409at2"/>
<sequence>MPVSFRGGSFSRLFTMASSSPFWQTLGLGAVAGMRSMTAPALLSSALRHHPSGRLAHSALSWLQTPAAANTLKALAGAEMASDKLPNMPDRTAPPVLAGRALSGALIGAVLYKTNRGSLLKGATVGGLGAVAGSFAALYLRKLTTQRTPLKEPWVGLLEDVLTVATGKAVLGSHQPRQ</sequence>
<evidence type="ECO:0000313" key="3">
    <source>
        <dbReference type="Proteomes" id="UP000305517"/>
    </source>
</evidence>
<keyword evidence="3" id="KW-1185">Reference proteome</keyword>
<organism evidence="2 3">
    <name type="scientific">Hymenobacter jeollabukensis</name>
    <dbReference type="NCBI Taxonomy" id="2025313"/>
    <lineage>
        <taxon>Bacteria</taxon>
        <taxon>Pseudomonadati</taxon>
        <taxon>Bacteroidota</taxon>
        <taxon>Cytophagia</taxon>
        <taxon>Cytophagales</taxon>
        <taxon>Hymenobacteraceae</taxon>
        <taxon>Hymenobacter</taxon>
    </lineage>
</organism>
<dbReference type="InterPro" id="IPR025196">
    <property type="entry name" value="DUF4126"/>
</dbReference>
<dbReference type="EMBL" id="VAJM01000003">
    <property type="protein sequence ID" value="TLM94081.1"/>
    <property type="molecule type" value="Genomic_DNA"/>
</dbReference>
<accession>A0A5R8WSC0</accession>
<gene>
    <name evidence="2" type="ORF">FDY95_08630</name>
</gene>
<dbReference type="Proteomes" id="UP000305517">
    <property type="component" value="Unassembled WGS sequence"/>
</dbReference>
<proteinExistence type="predicted"/>
<evidence type="ECO:0000313" key="2">
    <source>
        <dbReference type="EMBL" id="TLM94081.1"/>
    </source>
</evidence>
<comment type="caution">
    <text evidence="2">The sequence shown here is derived from an EMBL/GenBank/DDBJ whole genome shotgun (WGS) entry which is preliminary data.</text>
</comment>
<reference evidence="2 3" key="1">
    <citation type="submission" date="2019-05" db="EMBL/GenBank/DDBJ databases">
        <title>Hymenobacter edaphi sp. nov., isolated from abandoned arsenic-contaminated farmland soil.</title>
        <authorList>
            <person name="Nie L."/>
        </authorList>
    </citation>
    <scope>NUCLEOTIDE SEQUENCE [LARGE SCALE GENOMIC DNA]</scope>
    <source>
        <strain evidence="2 3">1-3-3-8</strain>
    </source>
</reference>
<protein>
    <submittedName>
        <fullName evidence="2">DUF4126 family protein</fullName>
    </submittedName>
</protein>
<name>A0A5R8WSC0_9BACT</name>
<evidence type="ECO:0000259" key="1">
    <source>
        <dbReference type="Pfam" id="PF13548"/>
    </source>
</evidence>
<feature type="domain" description="DUF4126" evidence="1">
    <location>
        <begin position="25"/>
        <end position="166"/>
    </location>
</feature>
<dbReference type="Pfam" id="PF13548">
    <property type="entry name" value="DUF4126"/>
    <property type="match status" value="1"/>
</dbReference>
<dbReference type="AlphaFoldDB" id="A0A5R8WSC0"/>